<evidence type="ECO:0000256" key="4">
    <source>
        <dbReference type="ARBA" id="ARBA00022516"/>
    </source>
</evidence>
<organism evidence="20 21">
    <name type="scientific">Paraburkholderia tagetis</name>
    <dbReference type="NCBI Taxonomy" id="2913261"/>
    <lineage>
        <taxon>Bacteria</taxon>
        <taxon>Pseudomonadati</taxon>
        <taxon>Pseudomonadota</taxon>
        <taxon>Betaproteobacteria</taxon>
        <taxon>Burkholderiales</taxon>
        <taxon>Burkholderiaceae</taxon>
        <taxon>Paraburkholderia</taxon>
    </lineage>
</organism>
<feature type="binding site" evidence="17">
    <location>
        <begin position="81"/>
        <end position="83"/>
    </location>
    <ligand>
        <name>ATP</name>
        <dbReference type="ChEBI" id="CHEBI:30616"/>
    </ligand>
</feature>
<evidence type="ECO:0000256" key="14">
    <source>
        <dbReference type="ARBA" id="ARBA00023264"/>
    </source>
</evidence>
<feature type="binding site" evidence="16">
    <location>
        <position position="65"/>
    </location>
    <ligand>
        <name>substrate</name>
    </ligand>
</feature>
<dbReference type="InterPro" id="IPR000829">
    <property type="entry name" value="DAGK"/>
</dbReference>
<keyword evidence="8 20" id="KW-0418">Kinase</keyword>
<keyword evidence="7 17" id="KW-0547">Nucleotide-binding</keyword>
<sequence>MTKRTFLQSVGDALAGVSATWRTQRNFRIQAGLAAALPVGLAWLRPPLVLCVLCLVMAMLVLAAELFNTALERLADHLHPEHHPAIGAAKDCAAGAVLLVCAGAGLVGILTLVAVLADR</sequence>
<dbReference type="GO" id="GO:0046872">
    <property type="term" value="F:metal ion binding"/>
    <property type="evidence" value="ECO:0007669"/>
    <property type="project" value="UniProtKB-KW"/>
</dbReference>
<keyword evidence="4" id="KW-0444">Lipid biosynthesis</keyword>
<name>A0A9X1ZZ48_9BURK</name>
<comment type="caution">
    <text evidence="20">The sequence shown here is derived from an EMBL/GenBank/DDBJ whole genome shotgun (WGS) entry which is preliminary data.</text>
</comment>
<evidence type="ECO:0000256" key="5">
    <source>
        <dbReference type="ARBA" id="ARBA00022679"/>
    </source>
</evidence>
<dbReference type="GO" id="GO:0004143">
    <property type="term" value="F:ATP-dependent diacylglycerol kinase activity"/>
    <property type="evidence" value="ECO:0007669"/>
    <property type="project" value="UniProtKB-EC"/>
</dbReference>
<feature type="active site" description="Proton acceptor" evidence="15">
    <location>
        <position position="65"/>
    </location>
</feature>
<keyword evidence="12 19" id="KW-0472">Membrane</keyword>
<dbReference type="GO" id="GO:0005886">
    <property type="term" value="C:plasma membrane"/>
    <property type="evidence" value="ECO:0007669"/>
    <property type="project" value="UniProtKB-SubCell"/>
</dbReference>
<keyword evidence="21" id="KW-1185">Reference proteome</keyword>
<keyword evidence="3" id="KW-1003">Cell membrane</keyword>
<feature type="binding site" evidence="18">
    <location>
        <position position="72"/>
    </location>
    <ligand>
        <name>a divalent metal cation</name>
        <dbReference type="ChEBI" id="CHEBI:60240"/>
    </ligand>
</feature>
<evidence type="ECO:0000256" key="10">
    <source>
        <dbReference type="ARBA" id="ARBA00022989"/>
    </source>
</evidence>
<keyword evidence="11" id="KW-0443">Lipid metabolism</keyword>
<dbReference type="GO" id="GO:0005524">
    <property type="term" value="F:ATP binding"/>
    <property type="evidence" value="ECO:0007669"/>
    <property type="project" value="UniProtKB-KW"/>
</dbReference>
<evidence type="ECO:0000256" key="1">
    <source>
        <dbReference type="ARBA" id="ARBA00004651"/>
    </source>
</evidence>
<evidence type="ECO:0000256" key="2">
    <source>
        <dbReference type="ARBA" id="ARBA00005967"/>
    </source>
</evidence>
<dbReference type="EC" id="2.7.1.107" evidence="20"/>
<evidence type="ECO:0000256" key="17">
    <source>
        <dbReference type="PIRSR" id="PIRSR600829-3"/>
    </source>
</evidence>
<proteinExistence type="inferred from homology"/>
<feature type="binding site" evidence="17">
    <location>
        <position position="72"/>
    </location>
    <ligand>
        <name>ATP</name>
        <dbReference type="ChEBI" id="CHEBI:30616"/>
    </ligand>
</feature>
<evidence type="ECO:0000256" key="3">
    <source>
        <dbReference type="ARBA" id="ARBA00022475"/>
    </source>
</evidence>
<evidence type="ECO:0000256" key="7">
    <source>
        <dbReference type="ARBA" id="ARBA00022741"/>
    </source>
</evidence>
<keyword evidence="9 17" id="KW-0067">ATP-binding</keyword>
<keyword evidence="5 20" id="KW-0808">Transferase</keyword>
<dbReference type="InterPro" id="IPR036945">
    <property type="entry name" value="DAGK_sf"/>
</dbReference>
<evidence type="ECO:0000256" key="6">
    <source>
        <dbReference type="ARBA" id="ARBA00022692"/>
    </source>
</evidence>
<evidence type="ECO:0000256" key="19">
    <source>
        <dbReference type="SAM" id="Phobius"/>
    </source>
</evidence>
<protein>
    <submittedName>
        <fullName evidence="20">Diacylglycerol kinase</fullName>
        <ecNumber evidence="20">2.7.1.107</ecNumber>
    </submittedName>
</protein>
<dbReference type="Pfam" id="PF01219">
    <property type="entry name" value="DAGK_prokar"/>
    <property type="match status" value="1"/>
</dbReference>
<dbReference type="Proteomes" id="UP001139308">
    <property type="component" value="Unassembled WGS sequence"/>
</dbReference>
<accession>A0A9X1ZZ48</accession>
<evidence type="ECO:0000256" key="15">
    <source>
        <dbReference type="PIRSR" id="PIRSR600829-1"/>
    </source>
</evidence>
<evidence type="ECO:0000256" key="16">
    <source>
        <dbReference type="PIRSR" id="PIRSR600829-2"/>
    </source>
</evidence>
<keyword evidence="18" id="KW-0460">Magnesium</keyword>
<dbReference type="AlphaFoldDB" id="A0A9X1ZZ48"/>
<evidence type="ECO:0000256" key="8">
    <source>
        <dbReference type="ARBA" id="ARBA00022777"/>
    </source>
</evidence>
<dbReference type="GO" id="GO:0008654">
    <property type="term" value="P:phospholipid biosynthetic process"/>
    <property type="evidence" value="ECO:0007669"/>
    <property type="project" value="UniProtKB-KW"/>
</dbReference>
<keyword evidence="18" id="KW-0479">Metal-binding</keyword>
<dbReference type="CDD" id="cd14263">
    <property type="entry name" value="DAGK_IM_like"/>
    <property type="match status" value="1"/>
</dbReference>
<evidence type="ECO:0000313" key="21">
    <source>
        <dbReference type="Proteomes" id="UP001139308"/>
    </source>
</evidence>
<comment type="cofactor">
    <cofactor evidence="18">
        <name>Mg(2+)</name>
        <dbReference type="ChEBI" id="CHEBI:18420"/>
    </cofactor>
    <text evidence="18">Mn(2+), Zn(2+), Cd(2+) and Co(2+) support activity to lesser extents.</text>
</comment>
<evidence type="ECO:0000256" key="12">
    <source>
        <dbReference type="ARBA" id="ARBA00023136"/>
    </source>
</evidence>
<feature type="binding site" evidence="17">
    <location>
        <begin position="90"/>
        <end position="91"/>
    </location>
    <ligand>
        <name>ATP</name>
        <dbReference type="ChEBI" id="CHEBI:30616"/>
    </ligand>
</feature>
<evidence type="ECO:0000256" key="9">
    <source>
        <dbReference type="ARBA" id="ARBA00022840"/>
    </source>
</evidence>
<dbReference type="PANTHER" id="PTHR34299:SF1">
    <property type="entry name" value="DIACYLGLYCEROL KINASE"/>
    <property type="match status" value="1"/>
</dbReference>
<feature type="transmembrane region" description="Helical" evidence="19">
    <location>
        <begin position="92"/>
        <end position="117"/>
    </location>
</feature>
<comment type="subcellular location">
    <subcellularLocation>
        <location evidence="1">Cell membrane</location>
        <topology evidence="1">Multi-pass membrane protein</topology>
    </subcellularLocation>
</comment>
<evidence type="ECO:0000256" key="18">
    <source>
        <dbReference type="PIRSR" id="PIRSR600829-4"/>
    </source>
</evidence>
<keyword evidence="6 19" id="KW-0812">Transmembrane</keyword>
<dbReference type="PANTHER" id="PTHR34299">
    <property type="entry name" value="DIACYLGLYCEROL KINASE"/>
    <property type="match status" value="1"/>
</dbReference>
<dbReference type="Gene3D" id="1.10.287.3610">
    <property type="match status" value="1"/>
</dbReference>
<keyword evidence="13" id="KW-0594">Phospholipid biosynthesis</keyword>
<feature type="transmembrane region" description="Helical" evidence="19">
    <location>
        <begin position="47"/>
        <end position="71"/>
    </location>
</feature>
<gene>
    <name evidence="20" type="ORF">L5014_35960</name>
</gene>
<keyword evidence="10 19" id="KW-1133">Transmembrane helix</keyword>
<evidence type="ECO:0000256" key="13">
    <source>
        <dbReference type="ARBA" id="ARBA00023209"/>
    </source>
</evidence>
<keyword evidence="14" id="KW-1208">Phospholipid metabolism</keyword>
<reference evidence="20" key="1">
    <citation type="submission" date="2022-01" db="EMBL/GenBank/DDBJ databases">
        <title>Genome sequence and assembly of Parabukholderia sp. RG36.</title>
        <authorList>
            <person name="Chhetri G."/>
        </authorList>
    </citation>
    <scope>NUCLEOTIDE SEQUENCE</scope>
    <source>
        <strain evidence="20">RG36</strain>
    </source>
</reference>
<evidence type="ECO:0000256" key="11">
    <source>
        <dbReference type="ARBA" id="ARBA00023098"/>
    </source>
</evidence>
<evidence type="ECO:0000313" key="20">
    <source>
        <dbReference type="EMBL" id="MCG5078663.1"/>
    </source>
</evidence>
<dbReference type="EMBL" id="JAKLJA010000067">
    <property type="protein sequence ID" value="MCG5078663.1"/>
    <property type="molecule type" value="Genomic_DNA"/>
</dbReference>
<dbReference type="RefSeq" id="WP_238468642.1">
    <property type="nucleotide sequence ID" value="NZ_JAKLJA010000067.1"/>
</dbReference>
<comment type="similarity">
    <text evidence="2">Belongs to the bacterial diacylglycerol kinase family.</text>
</comment>